<keyword evidence="1" id="KW-0472">Membrane</keyword>
<feature type="transmembrane region" description="Helical" evidence="1">
    <location>
        <begin position="249"/>
        <end position="269"/>
    </location>
</feature>
<evidence type="ECO:0000313" key="2">
    <source>
        <dbReference type="EMBL" id="CAD5233619.1"/>
    </source>
</evidence>
<dbReference type="EMBL" id="CAJFDI010000006">
    <property type="protein sequence ID" value="CAD5233619.1"/>
    <property type="molecule type" value="Genomic_DNA"/>
</dbReference>
<dbReference type="Proteomes" id="UP000582659">
    <property type="component" value="Unassembled WGS sequence"/>
</dbReference>
<keyword evidence="4" id="KW-1185">Reference proteome</keyword>
<dbReference type="Proteomes" id="UP000095284">
    <property type="component" value="Unplaced"/>
</dbReference>
<name>A0A1I7RJK3_BURXY</name>
<dbReference type="OrthoDB" id="5803502at2759"/>
<dbReference type="WBParaSite" id="BXY_0088500.1">
    <property type="protein sequence ID" value="BXY_0088500.1"/>
    <property type="gene ID" value="BXY_0088500"/>
</dbReference>
<gene>
    <name evidence="2" type="ORF">BXYJ_LOCUS13710</name>
</gene>
<protein>
    <submittedName>
        <fullName evidence="2">(pine wood nematode) hypothetical protein</fullName>
    </submittedName>
</protein>
<feature type="transmembrane region" description="Helical" evidence="1">
    <location>
        <begin position="307"/>
        <end position="331"/>
    </location>
</feature>
<feature type="transmembrane region" description="Helical" evidence="1">
    <location>
        <begin position="160"/>
        <end position="184"/>
    </location>
</feature>
<keyword evidence="1" id="KW-0812">Transmembrane</keyword>
<evidence type="ECO:0000313" key="5">
    <source>
        <dbReference type="WBParaSite" id="BXY_0088500.1"/>
    </source>
</evidence>
<evidence type="ECO:0000256" key="1">
    <source>
        <dbReference type="SAM" id="Phobius"/>
    </source>
</evidence>
<proteinExistence type="predicted"/>
<dbReference type="EMBL" id="CAJFCV020000006">
    <property type="protein sequence ID" value="CAG9128927.1"/>
    <property type="molecule type" value="Genomic_DNA"/>
</dbReference>
<keyword evidence="1" id="KW-1133">Transmembrane helix</keyword>
<feature type="transmembrane region" description="Helical" evidence="1">
    <location>
        <begin position="337"/>
        <end position="356"/>
    </location>
</feature>
<organism evidence="3 5">
    <name type="scientific">Bursaphelenchus xylophilus</name>
    <name type="common">Pinewood nematode worm</name>
    <name type="synonym">Aphelenchoides xylophilus</name>
    <dbReference type="NCBI Taxonomy" id="6326"/>
    <lineage>
        <taxon>Eukaryota</taxon>
        <taxon>Metazoa</taxon>
        <taxon>Ecdysozoa</taxon>
        <taxon>Nematoda</taxon>
        <taxon>Chromadorea</taxon>
        <taxon>Rhabditida</taxon>
        <taxon>Tylenchina</taxon>
        <taxon>Tylenchomorpha</taxon>
        <taxon>Aphelenchoidea</taxon>
        <taxon>Aphelenchoididae</taxon>
        <taxon>Bursaphelenchus</taxon>
    </lineage>
</organism>
<evidence type="ECO:0000313" key="4">
    <source>
        <dbReference type="Proteomes" id="UP000659654"/>
    </source>
</evidence>
<accession>A0A1I7RJK3</accession>
<dbReference type="Proteomes" id="UP000659654">
    <property type="component" value="Unassembled WGS sequence"/>
</dbReference>
<evidence type="ECO:0000313" key="3">
    <source>
        <dbReference type="Proteomes" id="UP000095284"/>
    </source>
</evidence>
<reference evidence="5" key="1">
    <citation type="submission" date="2016-11" db="UniProtKB">
        <authorList>
            <consortium name="WormBaseParasite"/>
        </authorList>
    </citation>
    <scope>IDENTIFICATION</scope>
</reference>
<sequence length="415" mass="47748">MRIELQAKVWHNHWHPPEIDNHQYDIIVTSLTNSTLRFALESGKIAPHTMVNYSLNKAGPLALLGYEEDDTCVMLIFALSSTFAEYGPYLEMCASIFCMCCNFYSAMRFMHVGTYSTNFRIVMISMNLIVTGTALFRPIYVLVPEEVYSIEAGNCIAAVVMYTAAYFQHICTYTFDAKYLIIGLERRMAYKLRATYEHSQDKTTLKVFAGMVVTVWMIVTVKAICVVLLSHENVDRVFHRAFIMDGSFFTLVGAHVIALVGWVYGYYTFHYLNKQAKRIKYCGSSLSESFTIKEITNVIKAVRPVIIAYRTVVIVGFCVLTIITISFYLGAMDENDIYYQALVTFEYVMIDVYNVYSSGYMIWNLKPLRKAFLDDISCLFPKKVLITEVEPETIEKYDNEEETKIYFEQLTSSWK</sequence>
<feature type="transmembrane region" description="Helical" evidence="1">
    <location>
        <begin position="89"/>
        <end position="107"/>
    </location>
</feature>
<reference evidence="2" key="2">
    <citation type="submission" date="2020-09" db="EMBL/GenBank/DDBJ databases">
        <authorList>
            <person name="Kikuchi T."/>
        </authorList>
    </citation>
    <scope>NUCLEOTIDE SEQUENCE</scope>
    <source>
        <strain evidence="2">Ka4C1</strain>
    </source>
</reference>
<dbReference type="AlphaFoldDB" id="A0A1I7RJK3"/>
<feature type="transmembrane region" description="Helical" evidence="1">
    <location>
        <begin position="119"/>
        <end position="140"/>
    </location>
</feature>
<feature type="transmembrane region" description="Helical" evidence="1">
    <location>
        <begin position="205"/>
        <end position="229"/>
    </location>
</feature>